<comment type="caution">
    <text evidence="2">The sequence shown here is derived from an EMBL/GenBank/DDBJ whole genome shotgun (WGS) entry which is preliminary data.</text>
</comment>
<protein>
    <submittedName>
        <fullName evidence="2">Uncharacterized protein</fullName>
    </submittedName>
</protein>
<feature type="non-terminal residue" evidence="2">
    <location>
        <position position="1"/>
    </location>
</feature>
<feature type="compositionally biased region" description="Polar residues" evidence="1">
    <location>
        <begin position="29"/>
        <end position="40"/>
    </location>
</feature>
<evidence type="ECO:0000313" key="2">
    <source>
        <dbReference type="EMBL" id="CAF4387396.1"/>
    </source>
</evidence>
<dbReference type="Proteomes" id="UP000663844">
    <property type="component" value="Unassembled WGS sequence"/>
</dbReference>
<gene>
    <name evidence="2" type="ORF">OXD698_LOCUS50707</name>
</gene>
<reference evidence="2" key="1">
    <citation type="submission" date="2021-02" db="EMBL/GenBank/DDBJ databases">
        <authorList>
            <person name="Nowell W R."/>
        </authorList>
    </citation>
    <scope>NUCLEOTIDE SEQUENCE</scope>
</reference>
<organism evidence="2 3">
    <name type="scientific">Adineta steineri</name>
    <dbReference type="NCBI Taxonomy" id="433720"/>
    <lineage>
        <taxon>Eukaryota</taxon>
        <taxon>Metazoa</taxon>
        <taxon>Spiralia</taxon>
        <taxon>Gnathifera</taxon>
        <taxon>Rotifera</taxon>
        <taxon>Eurotatoria</taxon>
        <taxon>Bdelloidea</taxon>
        <taxon>Adinetida</taxon>
        <taxon>Adinetidae</taxon>
        <taxon>Adineta</taxon>
    </lineage>
</organism>
<sequence length="73" mass="8096">MASVGSIKSLTAADKLRDLLSQLDRHDSPTSPIHHSSSLKASKDTPKSNELYILVQAGDEISHRLREENETLR</sequence>
<accession>A0A820NEN1</accession>
<dbReference type="AlphaFoldDB" id="A0A820NEN1"/>
<evidence type="ECO:0000256" key="1">
    <source>
        <dbReference type="SAM" id="MobiDB-lite"/>
    </source>
</evidence>
<feature type="region of interest" description="Disordered" evidence="1">
    <location>
        <begin position="21"/>
        <end position="48"/>
    </location>
</feature>
<name>A0A820NEN1_9BILA</name>
<evidence type="ECO:0000313" key="3">
    <source>
        <dbReference type="Proteomes" id="UP000663844"/>
    </source>
</evidence>
<dbReference type="EMBL" id="CAJOAZ010024754">
    <property type="protein sequence ID" value="CAF4387396.1"/>
    <property type="molecule type" value="Genomic_DNA"/>
</dbReference>
<proteinExistence type="predicted"/>